<dbReference type="AlphaFoldDB" id="A0A6P8EP26"/>
<comment type="subcellular location">
    <subcellularLocation>
        <location evidence="1">Cell membrane</location>
        <topology evidence="1">Single-pass type I membrane protein</topology>
    </subcellularLocation>
    <subcellularLocation>
        <location evidence="2">Secreted</location>
    </subcellularLocation>
</comment>
<evidence type="ECO:0000256" key="6">
    <source>
        <dbReference type="ARBA" id="ARBA00022536"/>
    </source>
</evidence>
<keyword evidence="9" id="KW-0339">Growth factor</keyword>
<keyword evidence="5" id="KW-0964">Secreted</keyword>
<dbReference type="SUPFAM" id="SSF57196">
    <property type="entry name" value="EGF/Laminin"/>
    <property type="match status" value="1"/>
</dbReference>
<dbReference type="GeneID" id="116219110"/>
<name>A0A6P8EP26_CLUHA</name>
<evidence type="ECO:0000256" key="7">
    <source>
        <dbReference type="ARBA" id="ARBA00022692"/>
    </source>
</evidence>
<feature type="domain" description="EGF-like" evidence="18">
    <location>
        <begin position="4"/>
        <end position="45"/>
    </location>
</feature>
<evidence type="ECO:0000256" key="12">
    <source>
        <dbReference type="ARBA" id="ARBA00023180"/>
    </source>
</evidence>
<sequence>MADHGNPCDPSEAPFCMNGGSCFKIPSVSTPTCMCIDNYEGSRCEQSHIFQESMGLDSKESGMIAAVVIIILLITVLLAVVIYYTCKSV</sequence>
<comment type="similarity">
    <text evidence="3">Belongs to the neuregulin family.</text>
</comment>
<dbReference type="KEGG" id="char:116219110"/>
<comment type="subunit">
    <text evidence="14">Interacts with ERBB4.</text>
</comment>
<dbReference type="GO" id="GO:0007173">
    <property type="term" value="P:epidermal growth factor receptor signaling pathway"/>
    <property type="evidence" value="ECO:0007669"/>
    <property type="project" value="TreeGrafter"/>
</dbReference>
<evidence type="ECO:0000256" key="13">
    <source>
        <dbReference type="ARBA" id="ARBA00054375"/>
    </source>
</evidence>
<evidence type="ECO:0000256" key="8">
    <source>
        <dbReference type="ARBA" id="ARBA00022989"/>
    </source>
</evidence>
<dbReference type="InterPro" id="IPR000742">
    <property type="entry name" value="EGF"/>
</dbReference>
<evidence type="ECO:0000259" key="18">
    <source>
        <dbReference type="PROSITE" id="PS50026"/>
    </source>
</evidence>
<evidence type="ECO:0000256" key="3">
    <source>
        <dbReference type="ARBA" id="ARBA00008216"/>
    </source>
</evidence>
<evidence type="ECO:0000313" key="20">
    <source>
        <dbReference type="RefSeq" id="XP_031417928.1"/>
    </source>
</evidence>
<evidence type="ECO:0000256" key="17">
    <source>
        <dbReference type="SAM" id="Phobius"/>
    </source>
</evidence>
<dbReference type="SMART" id="SM00181">
    <property type="entry name" value="EGF"/>
    <property type="match status" value="1"/>
</dbReference>
<evidence type="ECO:0000256" key="11">
    <source>
        <dbReference type="ARBA" id="ARBA00023157"/>
    </source>
</evidence>
<dbReference type="PANTHER" id="PTHR10740">
    <property type="entry name" value="TRANSFORMING GROWTH FACTOR ALPHA"/>
    <property type="match status" value="1"/>
</dbReference>
<keyword evidence="8 17" id="KW-1133">Transmembrane helix</keyword>
<feature type="disulfide bond" evidence="16">
    <location>
        <begin position="16"/>
        <end position="33"/>
    </location>
</feature>
<dbReference type="PROSITE" id="PS00022">
    <property type="entry name" value="EGF_1"/>
    <property type="match status" value="1"/>
</dbReference>
<dbReference type="GO" id="GO:0005154">
    <property type="term" value="F:epidermal growth factor receptor binding"/>
    <property type="evidence" value="ECO:0007669"/>
    <property type="project" value="TreeGrafter"/>
</dbReference>
<dbReference type="Proteomes" id="UP000515152">
    <property type="component" value="Chromosome 3"/>
</dbReference>
<feature type="disulfide bond" evidence="16">
    <location>
        <begin position="35"/>
        <end position="44"/>
    </location>
</feature>
<evidence type="ECO:0000256" key="5">
    <source>
        <dbReference type="ARBA" id="ARBA00022525"/>
    </source>
</evidence>
<reference evidence="20" key="1">
    <citation type="submission" date="2025-08" db="UniProtKB">
        <authorList>
            <consortium name="RefSeq"/>
        </authorList>
    </citation>
    <scope>IDENTIFICATION</scope>
</reference>
<keyword evidence="12" id="KW-0325">Glycoprotein</keyword>
<evidence type="ECO:0000256" key="16">
    <source>
        <dbReference type="PROSITE-ProRule" id="PRU00076"/>
    </source>
</evidence>
<gene>
    <name evidence="20" type="primary">LOC116219110</name>
</gene>
<evidence type="ECO:0000256" key="4">
    <source>
        <dbReference type="ARBA" id="ARBA00022475"/>
    </source>
</evidence>
<proteinExistence type="inferred from homology"/>
<keyword evidence="10 17" id="KW-0472">Membrane</keyword>
<dbReference type="GO" id="GO:0005615">
    <property type="term" value="C:extracellular space"/>
    <property type="evidence" value="ECO:0007669"/>
    <property type="project" value="TreeGrafter"/>
</dbReference>
<dbReference type="GO" id="GO:0008083">
    <property type="term" value="F:growth factor activity"/>
    <property type="evidence" value="ECO:0007669"/>
    <property type="project" value="UniProtKB-KW"/>
</dbReference>
<dbReference type="PROSITE" id="PS50026">
    <property type="entry name" value="EGF_3"/>
    <property type="match status" value="1"/>
</dbReference>
<keyword evidence="19" id="KW-1185">Reference proteome</keyword>
<keyword evidence="6 16" id="KW-0245">EGF-like domain</keyword>
<dbReference type="FunFam" id="2.10.25.10:FF:000356">
    <property type="entry name" value="pro-neuregulin-4, membrane-bound isoform"/>
    <property type="match status" value="1"/>
</dbReference>
<organism evidence="19 20">
    <name type="scientific">Clupea harengus</name>
    <name type="common">Atlantic herring</name>
    <dbReference type="NCBI Taxonomy" id="7950"/>
    <lineage>
        <taxon>Eukaryota</taxon>
        <taxon>Metazoa</taxon>
        <taxon>Chordata</taxon>
        <taxon>Craniata</taxon>
        <taxon>Vertebrata</taxon>
        <taxon>Euteleostomi</taxon>
        <taxon>Actinopterygii</taxon>
        <taxon>Neopterygii</taxon>
        <taxon>Teleostei</taxon>
        <taxon>Clupei</taxon>
        <taxon>Clupeiformes</taxon>
        <taxon>Clupeoidei</taxon>
        <taxon>Clupeidae</taxon>
        <taxon>Clupea</taxon>
    </lineage>
</organism>
<evidence type="ECO:0000256" key="10">
    <source>
        <dbReference type="ARBA" id="ARBA00023136"/>
    </source>
</evidence>
<comment type="caution">
    <text evidence="16">Lacks conserved residue(s) required for the propagation of feature annotation.</text>
</comment>
<evidence type="ECO:0000256" key="9">
    <source>
        <dbReference type="ARBA" id="ARBA00023030"/>
    </source>
</evidence>
<accession>A0A6P8EP26</accession>
<keyword evidence="11 16" id="KW-1015">Disulfide bond</keyword>
<comment type="function">
    <text evidence="13">Low affinity ligand for the ERBB4 tyrosine kinase receptor. Concomitantly recruits ERBB1 and ERBB2 coreceptors, resulting in ligand-stimulated tyrosine phosphorylation and activation of the ERBB receptors. Does not bind to the ERBB1, ERBB2 and ERBB3 receptors.</text>
</comment>
<dbReference type="OrthoDB" id="6162427at2759"/>
<dbReference type="GO" id="GO:0008284">
    <property type="term" value="P:positive regulation of cell population proliferation"/>
    <property type="evidence" value="ECO:0007669"/>
    <property type="project" value="TreeGrafter"/>
</dbReference>
<dbReference type="RefSeq" id="XP_031417928.1">
    <property type="nucleotide sequence ID" value="XM_031562068.1"/>
</dbReference>
<feature type="transmembrane region" description="Helical" evidence="17">
    <location>
        <begin position="63"/>
        <end position="86"/>
    </location>
</feature>
<dbReference type="Gene3D" id="2.10.25.10">
    <property type="entry name" value="Laminin"/>
    <property type="match status" value="1"/>
</dbReference>
<keyword evidence="7 17" id="KW-0812">Transmembrane</keyword>
<evidence type="ECO:0000256" key="1">
    <source>
        <dbReference type="ARBA" id="ARBA00004251"/>
    </source>
</evidence>
<dbReference type="PANTHER" id="PTHR10740:SF15">
    <property type="entry name" value="EGF-LIKE DOMAIN-CONTAINING PROTEIN"/>
    <property type="match status" value="1"/>
</dbReference>
<evidence type="ECO:0000256" key="2">
    <source>
        <dbReference type="ARBA" id="ARBA00004613"/>
    </source>
</evidence>
<evidence type="ECO:0000313" key="19">
    <source>
        <dbReference type="Proteomes" id="UP000515152"/>
    </source>
</evidence>
<dbReference type="GO" id="GO:0005886">
    <property type="term" value="C:plasma membrane"/>
    <property type="evidence" value="ECO:0007669"/>
    <property type="project" value="UniProtKB-SubCell"/>
</dbReference>
<dbReference type="GO" id="GO:0045840">
    <property type="term" value="P:positive regulation of mitotic nuclear division"/>
    <property type="evidence" value="ECO:0007669"/>
    <property type="project" value="TreeGrafter"/>
</dbReference>
<evidence type="ECO:0000256" key="15">
    <source>
        <dbReference type="ARBA" id="ARBA00073762"/>
    </source>
</evidence>
<evidence type="ECO:0000256" key="14">
    <source>
        <dbReference type="ARBA" id="ARBA00063299"/>
    </source>
</evidence>
<dbReference type="Pfam" id="PF00008">
    <property type="entry name" value="EGF"/>
    <property type="match status" value="1"/>
</dbReference>
<keyword evidence="4" id="KW-1003">Cell membrane</keyword>
<protein>
    <recommendedName>
        <fullName evidence="15">Pro-neuregulin-4, membrane-bound isoform</fullName>
    </recommendedName>
</protein>